<evidence type="ECO:0000256" key="1">
    <source>
        <dbReference type="SAM" id="MobiDB-lite"/>
    </source>
</evidence>
<evidence type="ECO:0000313" key="2">
    <source>
        <dbReference type="EMBL" id="QRF68159.1"/>
    </source>
</evidence>
<name>A0ABX7FDM1_9RHOB</name>
<protein>
    <submittedName>
        <fullName evidence="2">Uncharacterized protein</fullName>
    </submittedName>
</protein>
<organism evidence="2 3">
    <name type="scientific">Ponticoccus alexandrii</name>
    <dbReference type="NCBI Taxonomy" id="1943633"/>
    <lineage>
        <taxon>Bacteria</taxon>
        <taxon>Pseudomonadati</taxon>
        <taxon>Pseudomonadota</taxon>
        <taxon>Alphaproteobacteria</taxon>
        <taxon>Rhodobacterales</taxon>
        <taxon>Roseobacteraceae</taxon>
        <taxon>Ponticoccus</taxon>
    </lineage>
</organism>
<sequence>MSKDLTAPGGPSPLSQLRAEAHTGSGARWLYSDQADALARYALKFHEGVRLMEACAPTFHEPVRDVSWEMIGADSDGENWEDHRDPQRAYRLFRAKLRLAARDGVRLKYKLWLGRGA</sequence>
<feature type="region of interest" description="Disordered" evidence="1">
    <location>
        <begin position="1"/>
        <end position="20"/>
    </location>
</feature>
<dbReference type="EMBL" id="CP047166">
    <property type="protein sequence ID" value="QRF68159.1"/>
    <property type="molecule type" value="Genomic_DNA"/>
</dbReference>
<dbReference type="Proteomes" id="UP000596387">
    <property type="component" value="Chromosome"/>
</dbReference>
<gene>
    <name evidence="2" type="ORF">GQA70_18685</name>
</gene>
<evidence type="ECO:0000313" key="3">
    <source>
        <dbReference type="Proteomes" id="UP000596387"/>
    </source>
</evidence>
<dbReference type="RefSeq" id="WP_023851406.1">
    <property type="nucleotide sequence ID" value="NZ_CP047166.1"/>
</dbReference>
<proteinExistence type="predicted"/>
<keyword evidence="3" id="KW-1185">Reference proteome</keyword>
<reference evidence="2 3" key="1">
    <citation type="submission" date="2019-12" db="EMBL/GenBank/DDBJ databases">
        <title>Complete Genome Sequence of a Quorum-Sensing Bacterium,Rhodobacteraceae bacterium C31, Isolated from a marine microalgae symbiotic bacteria.</title>
        <authorList>
            <person name="Zhang Y."/>
        </authorList>
    </citation>
    <scope>NUCLEOTIDE SEQUENCE [LARGE SCALE GENOMIC DNA]</scope>
    <source>
        <strain evidence="2 3">C31</strain>
    </source>
</reference>
<accession>A0ABX7FDM1</accession>